<feature type="region of interest" description="Disordered" evidence="1">
    <location>
        <begin position="62"/>
        <end position="87"/>
    </location>
</feature>
<evidence type="ECO:0000313" key="2">
    <source>
        <dbReference type="EMBL" id="TDG48085.1"/>
    </source>
</evidence>
<dbReference type="AlphaFoldDB" id="A0A484BJV0"/>
<proteinExistence type="predicted"/>
<dbReference type="OMA" id="RRDIWVP"/>
<protein>
    <submittedName>
        <fullName evidence="2">Uncharacterized protein</fullName>
    </submittedName>
</protein>
<dbReference type="Proteomes" id="UP000295192">
    <property type="component" value="Unassembled WGS sequence"/>
</dbReference>
<gene>
    <name evidence="2" type="ORF">AWZ03_005502</name>
</gene>
<organism evidence="2 3">
    <name type="scientific">Drosophila navojoa</name>
    <name type="common">Fruit fly</name>
    <dbReference type="NCBI Taxonomy" id="7232"/>
    <lineage>
        <taxon>Eukaryota</taxon>
        <taxon>Metazoa</taxon>
        <taxon>Ecdysozoa</taxon>
        <taxon>Arthropoda</taxon>
        <taxon>Hexapoda</taxon>
        <taxon>Insecta</taxon>
        <taxon>Pterygota</taxon>
        <taxon>Neoptera</taxon>
        <taxon>Endopterygota</taxon>
        <taxon>Diptera</taxon>
        <taxon>Brachycera</taxon>
        <taxon>Muscomorpha</taxon>
        <taxon>Ephydroidea</taxon>
        <taxon>Drosophilidae</taxon>
        <taxon>Drosophila</taxon>
    </lineage>
</organism>
<accession>A0A484BJV0</accession>
<evidence type="ECO:0000313" key="3">
    <source>
        <dbReference type="Proteomes" id="UP000295192"/>
    </source>
</evidence>
<comment type="caution">
    <text evidence="2">The sequence shown here is derived from an EMBL/GenBank/DDBJ whole genome shotgun (WGS) entry which is preliminary data.</text>
</comment>
<sequence length="122" mass="13849">MSLARRYSRLPAPGAMLKLVQASETALEESALDFYEKNNLTWRAQFTNPSLARLGIGTEFLPAKSKRQKSSTNGDTESENQQNGNRTYRIYNVSEFLDYLPEIDSDYENFVPISTLTPNSNF</sequence>
<reference evidence="2 3" key="1">
    <citation type="journal article" date="2019" name="J. Hered.">
        <title>An Improved Genome Assembly for Drosophila navojoa, the Basal Species in the mojavensis Cluster.</title>
        <authorList>
            <person name="Vanderlinde T."/>
            <person name="Dupim E.G."/>
            <person name="Nazario-Yepiz N.O."/>
            <person name="Carvalho A.B."/>
        </authorList>
    </citation>
    <scope>NUCLEOTIDE SEQUENCE [LARGE SCALE GENOMIC DNA]</scope>
    <source>
        <strain evidence="2">Navoj_Jal97</strain>
        <tissue evidence="2">Whole organism</tissue>
    </source>
</reference>
<dbReference type="EMBL" id="LSRL02000036">
    <property type="protein sequence ID" value="TDG48085.1"/>
    <property type="molecule type" value="Genomic_DNA"/>
</dbReference>
<feature type="compositionally biased region" description="Polar residues" evidence="1">
    <location>
        <begin position="70"/>
        <end position="86"/>
    </location>
</feature>
<keyword evidence="3" id="KW-1185">Reference proteome</keyword>
<evidence type="ECO:0000256" key="1">
    <source>
        <dbReference type="SAM" id="MobiDB-lite"/>
    </source>
</evidence>
<dbReference type="OrthoDB" id="7851397at2759"/>
<name>A0A484BJV0_DRONA</name>